<organism evidence="4 5">
    <name type="scientific">Zasmidium cellare ATCC 36951</name>
    <dbReference type="NCBI Taxonomy" id="1080233"/>
    <lineage>
        <taxon>Eukaryota</taxon>
        <taxon>Fungi</taxon>
        <taxon>Dikarya</taxon>
        <taxon>Ascomycota</taxon>
        <taxon>Pezizomycotina</taxon>
        <taxon>Dothideomycetes</taxon>
        <taxon>Dothideomycetidae</taxon>
        <taxon>Mycosphaerellales</taxon>
        <taxon>Mycosphaerellaceae</taxon>
        <taxon>Zasmidium</taxon>
    </lineage>
</organism>
<dbReference type="SUPFAM" id="SSF51905">
    <property type="entry name" value="FAD/NAD(P)-binding domain"/>
    <property type="match status" value="1"/>
</dbReference>
<dbReference type="Pfam" id="PF13738">
    <property type="entry name" value="Pyr_redox_3"/>
    <property type="match status" value="1"/>
</dbReference>
<dbReference type="InterPro" id="IPR050346">
    <property type="entry name" value="FMO-like"/>
</dbReference>
<evidence type="ECO:0000313" key="4">
    <source>
        <dbReference type="EMBL" id="KAF2166957.1"/>
    </source>
</evidence>
<proteinExistence type="predicted"/>
<evidence type="ECO:0000313" key="5">
    <source>
        <dbReference type="Proteomes" id="UP000799537"/>
    </source>
</evidence>
<protein>
    <recommendedName>
        <fullName evidence="6">FAD/NAD(P)-binding domain-containing protein</fullName>
    </recommendedName>
</protein>
<sequence>MTDHQHHHDILITGAGLSGLSAAHTFLTIDPSLSLLILDSKPSLGGVWSTEQIYPGLRTNSVERFFEFSDYPILKAGVGVKPRCHIEGWQMRDYLEGFAERFGIRGFVRFGVDVVRAVEVEGGDGGWEVETRSGEERRRSCMRCKKLVLATGTHSAPYKPPIEGLSSFAGAVVHTHDLGRTARSLIDNTSIQNVTVIGAAKSAHDAVYMFARAGKHIDWILPSRGAVPMAKPSSKLGFWTIFVEAVLMFRPITWFGPAPWSDGDGFGWIRRFLHGTRLGNLLVGAYWKALHEQSLRESGIWESEKVRGLVPSETPMFYGTQLSALNYETNFYHLFLDESVSLVEGRLDFVSNGQVHMENGVVLDSDAMILATGYEPNACIPLEPASQNLSRGCPVDRSKYPGTIYPDLDTASDKQILQDFPLLAHSPSKPDRSPSFTSWRLWRFLAPPSQINQGSRGRNLVFSNAIASFQSCIKCELTSLWAYAYLFDRLTVPTPTEIDARREISLWTRFNRLRASLGMQGKQADLLLDGLPYYDILLRDLGLRSWRKGRGWIGEVFWGAYTARDYRGVVQEWMAMHCDGDKAGRTKML</sequence>
<dbReference type="EMBL" id="ML993595">
    <property type="protein sequence ID" value="KAF2166957.1"/>
    <property type="molecule type" value="Genomic_DNA"/>
</dbReference>
<accession>A0A6A6CI54</accession>
<evidence type="ECO:0000256" key="3">
    <source>
        <dbReference type="ARBA" id="ARBA00023002"/>
    </source>
</evidence>
<dbReference type="OrthoDB" id="2915840at2759"/>
<dbReference type="GeneID" id="54570222"/>
<dbReference type="GO" id="GO:0016491">
    <property type="term" value="F:oxidoreductase activity"/>
    <property type="evidence" value="ECO:0007669"/>
    <property type="project" value="UniProtKB-KW"/>
</dbReference>
<dbReference type="InterPro" id="IPR036188">
    <property type="entry name" value="FAD/NAD-bd_sf"/>
</dbReference>
<name>A0A6A6CI54_ZASCE</name>
<dbReference type="AlphaFoldDB" id="A0A6A6CI54"/>
<evidence type="ECO:0000256" key="1">
    <source>
        <dbReference type="ARBA" id="ARBA00022630"/>
    </source>
</evidence>
<gene>
    <name evidence="4" type="ORF">M409DRAFT_66464</name>
</gene>
<keyword evidence="1" id="KW-0285">Flavoprotein</keyword>
<keyword evidence="3" id="KW-0560">Oxidoreductase</keyword>
<evidence type="ECO:0000256" key="2">
    <source>
        <dbReference type="ARBA" id="ARBA00022827"/>
    </source>
</evidence>
<dbReference type="RefSeq" id="XP_033667846.1">
    <property type="nucleotide sequence ID" value="XM_033816950.1"/>
</dbReference>
<dbReference type="Gene3D" id="3.50.50.60">
    <property type="entry name" value="FAD/NAD(P)-binding domain"/>
    <property type="match status" value="1"/>
</dbReference>
<keyword evidence="5" id="KW-1185">Reference proteome</keyword>
<reference evidence="4" key="1">
    <citation type="journal article" date="2020" name="Stud. Mycol.">
        <title>101 Dothideomycetes genomes: a test case for predicting lifestyles and emergence of pathogens.</title>
        <authorList>
            <person name="Haridas S."/>
            <person name="Albert R."/>
            <person name="Binder M."/>
            <person name="Bloem J."/>
            <person name="Labutti K."/>
            <person name="Salamov A."/>
            <person name="Andreopoulos B."/>
            <person name="Baker S."/>
            <person name="Barry K."/>
            <person name="Bills G."/>
            <person name="Bluhm B."/>
            <person name="Cannon C."/>
            <person name="Castanera R."/>
            <person name="Culley D."/>
            <person name="Daum C."/>
            <person name="Ezra D."/>
            <person name="Gonzalez J."/>
            <person name="Henrissat B."/>
            <person name="Kuo A."/>
            <person name="Liang C."/>
            <person name="Lipzen A."/>
            <person name="Lutzoni F."/>
            <person name="Magnuson J."/>
            <person name="Mondo S."/>
            <person name="Nolan M."/>
            <person name="Ohm R."/>
            <person name="Pangilinan J."/>
            <person name="Park H.-J."/>
            <person name="Ramirez L."/>
            <person name="Alfaro M."/>
            <person name="Sun H."/>
            <person name="Tritt A."/>
            <person name="Yoshinaga Y."/>
            <person name="Zwiers L.-H."/>
            <person name="Turgeon B."/>
            <person name="Goodwin S."/>
            <person name="Spatafora J."/>
            <person name="Crous P."/>
            <person name="Grigoriev I."/>
        </authorList>
    </citation>
    <scope>NUCLEOTIDE SEQUENCE</scope>
    <source>
        <strain evidence="4">ATCC 36951</strain>
    </source>
</reference>
<keyword evidence="2" id="KW-0274">FAD</keyword>
<dbReference type="Proteomes" id="UP000799537">
    <property type="component" value="Unassembled WGS sequence"/>
</dbReference>
<evidence type="ECO:0008006" key="6">
    <source>
        <dbReference type="Google" id="ProtNLM"/>
    </source>
</evidence>
<dbReference type="PANTHER" id="PTHR23023">
    <property type="entry name" value="DIMETHYLANILINE MONOOXYGENASE"/>
    <property type="match status" value="1"/>
</dbReference>